<dbReference type="KEGG" id="samy:DB32_008916"/>
<dbReference type="RefSeq" id="WP_053238601.1">
    <property type="nucleotide sequence ID" value="NZ_CP011125.1"/>
</dbReference>
<protein>
    <submittedName>
        <fullName evidence="1">Uncharacterized protein</fullName>
    </submittedName>
</protein>
<name>A0A0F6WAS0_9BACT</name>
<dbReference type="Proteomes" id="UP000034883">
    <property type="component" value="Chromosome"/>
</dbReference>
<evidence type="ECO:0000313" key="1">
    <source>
        <dbReference type="EMBL" id="AKF11767.1"/>
    </source>
</evidence>
<dbReference type="AlphaFoldDB" id="A0A0F6WAS0"/>
<organism evidence="1 2">
    <name type="scientific">Sandaracinus amylolyticus</name>
    <dbReference type="NCBI Taxonomy" id="927083"/>
    <lineage>
        <taxon>Bacteria</taxon>
        <taxon>Pseudomonadati</taxon>
        <taxon>Myxococcota</taxon>
        <taxon>Polyangia</taxon>
        <taxon>Polyangiales</taxon>
        <taxon>Sandaracinaceae</taxon>
        <taxon>Sandaracinus</taxon>
    </lineage>
</organism>
<keyword evidence="2" id="KW-1185">Reference proteome</keyword>
<dbReference type="EMBL" id="CP011125">
    <property type="protein sequence ID" value="AKF11767.1"/>
    <property type="molecule type" value="Genomic_DNA"/>
</dbReference>
<gene>
    <name evidence="1" type="ORF">DB32_008916</name>
</gene>
<dbReference type="STRING" id="927083.DB32_008916"/>
<reference evidence="1 2" key="1">
    <citation type="submission" date="2015-03" db="EMBL/GenBank/DDBJ databases">
        <title>Genome assembly of Sandaracinus amylolyticus DSM 53668.</title>
        <authorList>
            <person name="Sharma G."/>
            <person name="Subramanian S."/>
        </authorList>
    </citation>
    <scope>NUCLEOTIDE SEQUENCE [LARGE SCALE GENOMIC DNA]</scope>
    <source>
        <strain evidence="1 2">DSM 53668</strain>
    </source>
</reference>
<proteinExistence type="predicted"/>
<accession>A0A0F6WAS0</accession>
<evidence type="ECO:0000313" key="2">
    <source>
        <dbReference type="Proteomes" id="UP000034883"/>
    </source>
</evidence>
<sequence length="134" mass="14622">MIGAIELRCAHYLLAVGAEDLELHDDGTSTWRALFALLADGTRVVVRGSLGEREIAELGKRIDELLRGERAAVSFLTGDGTLYVALERRKGDELGLSVRLVSDRDRGVYSCAETRASRSRVAQLARDALGFPYG</sequence>